<feature type="domain" description="SnoaL-like" evidence="1">
    <location>
        <begin position="8"/>
        <end position="107"/>
    </location>
</feature>
<dbReference type="SUPFAM" id="SSF54427">
    <property type="entry name" value="NTF2-like"/>
    <property type="match status" value="1"/>
</dbReference>
<dbReference type="Pfam" id="PF12680">
    <property type="entry name" value="SnoaL_2"/>
    <property type="match status" value="1"/>
</dbReference>
<comment type="caution">
    <text evidence="2">The sequence shown here is derived from an EMBL/GenBank/DDBJ whole genome shotgun (WGS) entry which is preliminary data.</text>
</comment>
<sequence>MSQNTDTVDRYLDGFRRSDHEQILACLTDDIEWTVYGAFRLTGKSAYDAAIEGPGFIGPPRLDVVRMVEQDDVVMAELTGTATRDNGEEMRMSMAEVFVMRDGLICERRAWVVELKENDFR</sequence>
<organism evidence="2 3">
    <name type="scientific">Glycomyces albidus</name>
    <dbReference type="NCBI Taxonomy" id="2656774"/>
    <lineage>
        <taxon>Bacteria</taxon>
        <taxon>Bacillati</taxon>
        <taxon>Actinomycetota</taxon>
        <taxon>Actinomycetes</taxon>
        <taxon>Glycomycetales</taxon>
        <taxon>Glycomycetaceae</taxon>
        <taxon>Glycomyces</taxon>
    </lineage>
</organism>
<dbReference type="InterPro" id="IPR037401">
    <property type="entry name" value="SnoaL-like"/>
</dbReference>
<protein>
    <submittedName>
        <fullName evidence="2">Nuclear transport factor 2 family protein</fullName>
    </submittedName>
</protein>
<evidence type="ECO:0000259" key="1">
    <source>
        <dbReference type="Pfam" id="PF12680"/>
    </source>
</evidence>
<dbReference type="InterPro" id="IPR032710">
    <property type="entry name" value="NTF2-like_dom_sf"/>
</dbReference>
<gene>
    <name evidence="2" type="ORF">GFD30_10325</name>
</gene>
<reference evidence="2 3" key="1">
    <citation type="submission" date="2019-10" db="EMBL/GenBank/DDBJ databases">
        <title>Glycomyces albidus sp. nov., a novel actinomycete isolated from rhizosphere soil of wheat (Triticum aestivum L.).</title>
        <authorList>
            <person name="Qian L."/>
        </authorList>
    </citation>
    <scope>NUCLEOTIDE SEQUENCE [LARGE SCALE GENOMIC DNA]</scope>
    <source>
        <strain evidence="2 3">NEAU-7082</strain>
    </source>
</reference>
<dbReference type="EMBL" id="WIAO01000010">
    <property type="protein sequence ID" value="MQM25961.1"/>
    <property type="molecule type" value="Genomic_DNA"/>
</dbReference>
<dbReference type="AlphaFoldDB" id="A0A6L5G8M6"/>
<proteinExistence type="predicted"/>
<keyword evidence="3" id="KW-1185">Reference proteome</keyword>
<evidence type="ECO:0000313" key="3">
    <source>
        <dbReference type="Proteomes" id="UP000477750"/>
    </source>
</evidence>
<name>A0A6L5G8M6_9ACTN</name>
<dbReference type="Gene3D" id="3.10.450.50">
    <property type="match status" value="1"/>
</dbReference>
<evidence type="ECO:0000313" key="2">
    <source>
        <dbReference type="EMBL" id="MQM25961.1"/>
    </source>
</evidence>
<dbReference type="RefSeq" id="WP_153025121.1">
    <property type="nucleotide sequence ID" value="NZ_WIAO01000010.1"/>
</dbReference>
<dbReference type="Proteomes" id="UP000477750">
    <property type="component" value="Unassembled WGS sequence"/>
</dbReference>
<accession>A0A6L5G8M6</accession>